<evidence type="ECO:0000313" key="6">
    <source>
        <dbReference type="Proteomes" id="UP000435357"/>
    </source>
</evidence>
<feature type="chain" id="PRO_5026899079" evidence="2">
    <location>
        <begin position="24"/>
        <end position="589"/>
    </location>
</feature>
<dbReference type="Gene3D" id="3.40.50.1820">
    <property type="entry name" value="alpha/beta hydrolase"/>
    <property type="match status" value="1"/>
</dbReference>
<feature type="domain" description="BD-FAE-like" evidence="4">
    <location>
        <begin position="110"/>
        <end position="278"/>
    </location>
</feature>
<evidence type="ECO:0000259" key="3">
    <source>
        <dbReference type="Pfam" id="PF18962"/>
    </source>
</evidence>
<dbReference type="AlphaFoldDB" id="A0A6N6M420"/>
<sequence length="589" mass="64773">MKQKLLMTIAAAACTAFSISANAQLRYAEEIFDESEIEVQTDITYGINVDFLKNTSLLDPNYIQNNQQQIAGEMSYLDSTLQAGGNPSMNYFLPYGADSSTIVKVSQLEMDVYMPTTSADNMAERPVIVYVHTGNFLPPIINGSVGGSKNDSAAVEFCTQWAKRGYVAVAPNYRHGWNPQANDPQTGQIIRRATLLNAVYRAIHDVKQSVRVLRQGANQGPNPYGINSDKIALFGQGSGGYVVLAYTTIDSQSEVGTSKFLNPLTNQPYVNEQVVGNYEGFGGLLNLYVDNGESADIQHTVNAGGALGDISWLDGNEAPMMSFHCINDPFAPFDTNQVVVPTTNNNVVPVPGPNTFIPEANALGLNSDWINKNEYQDPYTSRARSLYGRTFETFYPTAPLDEVTIDADAEGLFAFQLPLKQARFENQGAPWEWWSESDVIALAQAVNQQTGGSYDGAAIHQNSLMSNPDMSKEKALRYIDTIQGYMHPRLMLGMGIGDTNAVGYDELYPFAEAEIKIFPNPSVGEVNIQSKGDAIQMVTVFDLTGKIVYRSENINREFESINLNELKSGMYLIKVEGDEASSTERLFLH</sequence>
<keyword evidence="6" id="KW-1185">Reference proteome</keyword>
<dbReference type="RefSeq" id="WP_151167942.1">
    <property type="nucleotide sequence ID" value="NZ_WACR01000006.1"/>
</dbReference>
<dbReference type="EMBL" id="WACR01000006">
    <property type="protein sequence ID" value="KAB1063934.1"/>
    <property type="molecule type" value="Genomic_DNA"/>
</dbReference>
<dbReference type="OrthoDB" id="9803990at2"/>
<dbReference type="SUPFAM" id="SSF53474">
    <property type="entry name" value="alpha/beta-Hydrolases"/>
    <property type="match status" value="1"/>
</dbReference>
<dbReference type="Proteomes" id="UP000435357">
    <property type="component" value="Unassembled WGS sequence"/>
</dbReference>
<evidence type="ECO:0000256" key="1">
    <source>
        <dbReference type="ARBA" id="ARBA00022729"/>
    </source>
</evidence>
<name>A0A6N6M420_9FLAO</name>
<dbReference type="InterPro" id="IPR049492">
    <property type="entry name" value="BD-FAE-like_dom"/>
</dbReference>
<comment type="caution">
    <text evidence="5">The sequence shown here is derived from an EMBL/GenBank/DDBJ whole genome shotgun (WGS) entry which is preliminary data.</text>
</comment>
<accession>A0A6N6M420</accession>
<reference evidence="5 6" key="1">
    <citation type="submission" date="2019-09" db="EMBL/GenBank/DDBJ databases">
        <title>Genomes of Cryomorphaceae.</title>
        <authorList>
            <person name="Bowman J.P."/>
        </authorList>
    </citation>
    <scope>NUCLEOTIDE SEQUENCE [LARGE SCALE GENOMIC DNA]</scope>
    <source>
        <strain evidence="5 6">KCTC 52047</strain>
    </source>
</reference>
<feature type="signal peptide" evidence="2">
    <location>
        <begin position="1"/>
        <end position="23"/>
    </location>
</feature>
<protein>
    <submittedName>
        <fullName evidence="5">T9SS type A sorting domain-containing protein</fullName>
    </submittedName>
</protein>
<evidence type="ECO:0000256" key="2">
    <source>
        <dbReference type="SAM" id="SignalP"/>
    </source>
</evidence>
<feature type="domain" description="Secretion system C-terminal sorting" evidence="3">
    <location>
        <begin position="517"/>
        <end position="586"/>
    </location>
</feature>
<dbReference type="InterPro" id="IPR026444">
    <property type="entry name" value="Secre_tail"/>
</dbReference>
<dbReference type="Pfam" id="PF18962">
    <property type="entry name" value="Por_Secre_tail"/>
    <property type="match status" value="1"/>
</dbReference>
<proteinExistence type="predicted"/>
<keyword evidence="1 2" id="KW-0732">Signal</keyword>
<dbReference type="NCBIfam" id="TIGR04183">
    <property type="entry name" value="Por_Secre_tail"/>
    <property type="match status" value="1"/>
</dbReference>
<gene>
    <name evidence="5" type="ORF">F3059_07810</name>
</gene>
<evidence type="ECO:0000259" key="4">
    <source>
        <dbReference type="Pfam" id="PF20434"/>
    </source>
</evidence>
<evidence type="ECO:0000313" key="5">
    <source>
        <dbReference type="EMBL" id="KAB1063934.1"/>
    </source>
</evidence>
<dbReference type="Gene3D" id="2.60.40.3080">
    <property type="match status" value="1"/>
</dbReference>
<dbReference type="Pfam" id="PF20434">
    <property type="entry name" value="BD-FAE"/>
    <property type="match status" value="1"/>
</dbReference>
<organism evidence="5 6">
    <name type="scientific">Salibacter halophilus</name>
    <dbReference type="NCBI Taxonomy" id="1803916"/>
    <lineage>
        <taxon>Bacteria</taxon>
        <taxon>Pseudomonadati</taxon>
        <taxon>Bacteroidota</taxon>
        <taxon>Flavobacteriia</taxon>
        <taxon>Flavobacteriales</taxon>
        <taxon>Salibacteraceae</taxon>
        <taxon>Salibacter</taxon>
    </lineage>
</organism>
<dbReference type="InterPro" id="IPR029058">
    <property type="entry name" value="AB_hydrolase_fold"/>
</dbReference>